<dbReference type="Proteomes" id="UP000278398">
    <property type="component" value="Unassembled WGS sequence"/>
</dbReference>
<dbReference type="Pfam" id="PF06169">
    <property type="entry name" value="DUF982"/>
    <property type="match status" value="1"/>
</dbReference>
<reference evidence="1 2" key="1">
    <citation type="submission" date="2018-12" db="EMBL/GenBank/DDBJ databases">
        <title>Mesorhizobium carbonis sp. nov., isolated from coal mine water.</title>
        <authorList>
            <person name="Xin W."/>
            <person name="Xu Z."/>
            <person name="Xiang F."/>
            <person name="Zhang J."/>
            <person name="Xi L."/>
            <person name="Liu J."/>
        </authorList>
    </citation>
    <scope>NUCLEOTIDE SEQUENCE [LARGE SCALE GENOMIC DNA]</scope>
    <source>
        <strain evidence="1 2">B2.3</strain>
    </source>
</reference>
<sequence>MFASTTHRPVTVLVGLGFPIRISNARKALEWLESEPAAVRDEAYEATCAACRDAIIGAEGVEIETGEALDVVTAYARRRGILLDDDATGILCPESAARLCA</sequence>
<dbReference type="AlphaFoldDB" id="A0A3S0AP40"/>
<accession>A0A3S0AP40</accession>
<organism evidence="1 2">
    <name type="scientific">Aquibium carbonis</name>
    <dbReference type="NCBI Taxonomy" id="2495581"/>
    <lineage>
        <taxon>Bacteria</taxon>
        <taxon>Pseudomonadati</taxon>
        <taxon>Pseudomonadota</taxon>
        <taxon>Alphaproteobacteria</taxon>
        <taxon>Hyphomicrobiales</taxon>
        <taxon>Phyllobacteriaceae</taxon>
        <taxon>Aquibium</taxon>
    </lineage>
</organism>
<dbReference type="RefSeq" id="WP_126702118.1">
    <property type="nucleotide sequence ID" value="NZ_RWKW01000101.1"/>
</dbReference>
<evidence type="ECO:0000313" key="1">
    <source>
        <dbReference type="EMBL" id="RST83828.1"/>
    </source>
</evidence>
<comment type="caution">
    <text evidence="1">The sequence shown here is derived from an EMBL/GenBank/DDBJ whole genome shotgun (WGS) entry which is preliminary data.</text>
</comment>
<keyword evidence="2" id="KW-1185">Reference proteome</keyword>
<proteinExistence type="predicted"/>
<dbReference type="InterPro" id="IPR010385">
    <property type="entry name" value="DUF982"/>
</dbReference>
<protein>
    <submittedName>
        <fullName evidence="1">DUF982 domain-containing protein</fullName>
    </submittedName>
</protein>
<dbReference type="OrthoDB" id="8388069at2"/>
<name>A0A3S0AP40_9HYPH</name>
<dbReference type="EMBL" id="RWKW01000101">
    <property type="protein sequence ID" value="RST83828.1"/>
    <property type="molecule type" value="Genomic_DNA"/>
</dbReference>
<dbReference type="Gene3D" id="6.10.250.730">
    <property type="match status" value="1"/>
</dbReference>
<gene>
    <name evidence="1" type="ORF">EJC49_22195</name>
</gene>
<evidence type="ECO:0000313" key="2">
    <source>
        <dbReference type="Proteomes" id="UP000278398"/>
    </source>
</evidence>